<keyword evidence="3" id="KW-0597">Phosphoprotein</keyword>
<evidence type="ECO:0000256" key="1">
    <source>
        <dbReference type="ARBA" id="ARBA00000085"/>
    </source>
</evidence>
<dbReference type="SUPFAM" id="SSF47384">
    <property type="entry name" value="Homodimeric domain of signal transducing histidine kinase"/>
    <property type="match status" value="1"/>
</dbReference>
<dbReference type="Gene3D" id="1.10.287.130">
    <property type="match status" value="1"/>
</dbReference>
<dbReference type="Pfam" id="PF08447">
    <property type="entry name" value="PAS_3"/>
    <property type="match status" value="1"/>
</dbReference>
<evidence type="ECO:0000313" key="11">
    <source>
        <dbReference type="Proteomes" id="UP001202180"/>
    </source>
</evidence>
<dbReference type="Gene3D" id="3.30.450.20">
    <property type="entry name" value="PAS domain"/>
    <property type="match status" value="3"/>
</dbReference>
<dbReference type="InterPro" id="IPR052162">
    <property type="entry name" value="Sensor_kinase/Photoreceptor"/>
</dbReference>
<evidence type="ECO:0000256" key="3">
    <source>
        <dbReference type="ARBA" id="ARBA00022553"/>
    </source>
</evidence>
<dbReference type="PRINTS" id="PR00344">
    <property type="entry name" value="BCTRLSENSOR"/>
</dbReference>
<protein>
    <recommendedName>
        <fullName evidence="2">histidine kinase</fullName>
        <ecNumber evidence="2">2.7.13.3</ecNumber>
    </recommendedName>
</protein>
<dbReference type="InterPro" id="IPR000700">
    <property type="entry name" value="PAS-assoc_C"/>
</dbReference>
<dbReference type="CDD" id="cd00082">
    <property type="entry name" value="HisKA"/>
    <property type="match status" value="1"/>
</dbReference>
<name>A0ABT0HRJ9_9BACT</name>
<dbReference type="PROSITE" id="PS50113">
    <property type="entry name" value="PAC"/>
    <property type="match status" value="3"/>
</dbReference>
<feature type="domain" description="PAC" evidence="9">
    <location>
        <begin position="348"/>
        <end position="406"/>
    </location>
</feature>
<feature type="domain" description="PAC" evidence="9">
    <location>
        <begin position="93"/>
        <end position="146"/>
    </location>
</feature>
<keyword evidence="6" id="KW-0175">Coiled coil</keyword>
<comment type="caution">
    <text evidence="10">The sequence shown here is derived from an EMBL/GenBank/DDBJ whole genome shotgun (WGS) entry which is preliminary data.</text>
</comment>
<dbReference type="InterPro" id="IPR013655">
    <property type="entry name" value="PAS_fold_3"/>
</dbReference>
<organism evidence="10 11">
    <name type="scientific">Spirosoma liriopis</name>
    <dbReference type="NCBI Taxonomy" id="2937440"/>
    <lineage>
        <taxon>Bacteria</taxon>
        <taxon>Pseudomonadati</taxon>
        <taxon>Bacteroidota</taxon>
        <taxon>Cytophagia</taxon>
        <taxon>Cytophagales</taxon>
        <taxon>Cytophagaceae</taxon>
        <taxon>Spirosoma</taxon>
    </lineage>
</organism>
<dbReference type="InterPro" id="IPR013656">
    <property type="entry name" value="PAS_4"/>
</dbReference>
<reference evidence="10 11" key="1">
    <citation type="submission" date="2022-04" db="EMBL/GenBank/DDBJ databases">
        <title>Spirosoma sp. strain RP8 genome sequencing and assembly.</title>
        <authorList>
            <person name="Jung Y."/>
        </authorList>
    </citation>
    <scope>NUCLEOTIDE SEQUENCE [LARGE SCALE GENOMIC DNA]</scope>
    <source>
        <strain evidence="10 11">RP8</strain>
    </source>
</reference>
<dbReference type="SMART" id="SM00091">
    <property type="entry name" value="PAS"/>
    <property type="match status" value="3"/>
</dbReference>
<dbReference type="NCBIfam" id="TIGR00229">
    <property type="entry name" value="sensory_box"/>
    <property type="match status" value="2"/>
</dbReference>
<keyword evidence="11" id="KW-1185">Reference proteome</keyword>
<gene>
    <name evidence="10" type="ORF">M0L20_23245</name>
</gene>
<feature type="domain" description="PAC" evidence="9">
    <location>
        <begin position="223"/>
        <end position="276"/>
    </location>
</feature>
<dbReference type="SMART" id="SM00387">
    <property type="entry name" value="HATPase_c"/>
    <property type="match status" value="1"/>
</dbReference>
<feature type="coiled-coil region" evidence="6">
    <location>
        <begin position="567"/>
        <end position="605"/>
    </location>
</feature>
<dbReference type="EC" id="2.7.13.3" evidence="2"/>
<dbReference type="SUPFAM" id="SSF55785">
    <property type="entry name" value="PYP-like sensor domain (PAS domain)"/>
    <property type="match status" value="3"/>
</dbReference>
<dbReference type="Proteomes" id="UP001202180">
    <property type="component" value="Unassembled WGS sequence"/>
</dbReference>
<dbReference type="SMART" id="SM00388">
    <property type="entry name" value="HisKA"/>
    <property type="match status" value="1"/>
</dbReference>
<dbReference type="PANTHER" id="PTHR43304:SF1">
    <property type="entry name" value="PAC DOMAIN-CONTAINING PROTEIN"/>
    <property type="match status" value="1"/>
</dbReference>
<feature type="domain" description="Histidine kinase" evidence="7">
    <location>
        <begin position="619"/>
        <end position="846"/>
    </location>
</feature>
<dbReference type="Gene3D" id="3.30.565.10">
    <property type="entry name" value="Histidine kinase-like ATPase, C-terminal domain"/>
    <property type="match status" value="1"/>
</dbReference>
<evidence type="ECO:0000259" key="9">
    <source>
        <dbReference type="PROSITE" id="PS50113"/>
    </source>
</evidence>
<feature type="domain" description="PAS" evidence="8">
    <location>
        <begin position="17"/>
        <end position="88"/>
    </location>
</feature>
<dbReference type="CDD" id="cd00130">
    <property type="entry name" value="PAS"/>
    <property type="match status" value="1"/>
</dbReference>
<dbReference type="InterPro" id="IPR003594">
    <property type="entry name" value="HATPase_dom"/>
</dbReference>
<dbReference type="EMBL" id="JALPRF010000004">
    <property type="protein sequence ID" value="MCK8494804.1"/>
    <property type="molecule type" value="Genomic_DNA"/>
</dbReference>
<evidence type="ECO:0000259" key="7">
    <source>
        <dbReference type="PROSITE" id="PS50109"/>
    </source>
</evidence>
<comment type="catalytic activity">
    <reaction evidence="1">
        <text>ATP + protein L-histidine = ADP + protein N-phospho-L-histidine.</text>
        <dbReference type="EC" id="2.7.13.3"/>
    </reaction>
</comment>
<dbReference type="InterPro" id="IPR005467">
    <property type="entry name" value="His_kinase_dom"/>
</dbReference>
<dbReference type="InterPro" id="IPR004358">
    <property type="entry name" value="Sig_transdc_His_kin-like_C"/>
</dbReference>
<dbReference type="InterPro" id="IPR036097">
    <property type="entry name" value="HisK_dim/P_sf"/>
</dbReference>
<dbReference type="PROSITE" id="PS50112">
    <property type="entry name" value="PAS"/>
    <property type="match status" value="1"/>
</dbReference>
<proteinExistence type="predicted"/>
<evidence type="ECO:0000256" key="4">
    <source>
        <dbReference type="ARBA" id="ARBA00022679"/>
    </source>
</evidence>
<dbReference type="Pfam" id="PF08448">
    <property type="entry name" value="PAS_4"/>
    <property type="match status" value="2"/>
</dbReference>
<dbReference type="InterPro" id="IPR035965">
    <property type="entry name" value="PAS-like_dom_sf"/>
</dbReference>
<dbReference type="SUPFAM" id="SSF55781">
    <property type="entry name" value="GAF domain-like"/>
    <property type="match status" value="1"/>
</dbReference>
<evidence type="ECO:0000256" key="5">
    <source>
        <dbReference type="ARBA" id="ARBA00022777"/>
    </source>
</evidence>
<evidence type="ECO:0000256" key="6">
    <source>
        <dbReference type="SAM" id="Coils"/>
    </source>
</evidence>
<keyword evidence="5" id="KW-0418">Kinase</keyword>
<evidence type="ECO:0000256" key="2">
    <source>
        <dbReference type="ARBA" id="ARBA00012438"/>
    </source>
</evidence>
<keyword evidence="4" id="KW-0808">Transferase</keyword>
<dbReference type="PANTHER" id="PTHR43304">
    <property type="entry name" value="PHYTOCHROME-LIKE PROTEIN CPH1"/>
    <property type="match status" value="1"/>
</dbReference>
<dbReference type="InterPro" id="IPR036890">
    <property type="entry name" value="HATPase_C_sf"/>
</dbReference>
<evidence type="ECO:0000313" key="10">
    <source>
        <dbReference type="EMBL" id="MCK8494804.1"/>
    </source>
</evidence>
<dbReference type="PROSITE" id="PS50109">
    <property type="entry name" value="HIS_KIN"/>
    <property type="match status" value="1"/>
</dbReference>
<dbReference type="InterPro" id="IPR029016">
    <property type="entry name" value="GAF-like_dom_sf"/>
</dbReference>
<dbReference type="Pfam" id="PF02518">
    <property type="entry name" value="HATPase_c"/>
    <property type="match status" value="1"/>
</dbReference>
<dbReference type="InterPro" id="IPR003661">
    <property type="entry name" value="HisK_dim/P_dom"/>
</dbReference>
<dbReference type="InterPro" id="IPR000014">
    <property type="entry name" value="PAS"/>
</dbReference>
<dbReference type="SUPFAM" id="SSF55874">
    <property type="entry name" value="ATPase domain of HSP90 chaperone/DNA topoisomerase II/histidine kinase"/>
    <property type="match status" value="1"/>
</dbReference>
<dbReference type="Pfam" id="PF00512">
    <property type="entry name" value="HisKA"/>
    <property type="match status" value="1"/>
</dbReference>
<dbReference type="Gene3D" id="3.30.450.40">
    <property type="match status" value="1"/>
</dbReference>
<sequence>MMDQSSYFPFLPNSQAEQERLRYAIQAAQVGTWHFDISQQQVWWDKRCQELFGSQESGVIAYRQLLELVYEEDRQRFSEAIKVAFDPSSAGYYDVQFRTVGTQDGQPHWLHCQGRAYVDVLGAAYRLSGVARDITVQVHTQQQLEASKARFRSIVLNSPTPTVLFVGRDMVIDTVNMPMLQIWGKDESVMGQSLYQAVPELASQPLLEQLQRVYDRGEAYKNTKGKAKVVVDEQWQQSWFNFSYNPVYTEEGTIFGFIHTATDVTREVLALQQLQRSEVRFRSLIEEAPVATCLLVSRELKIEVANEFISAIFSGQKELIGQPLVDALPELRNQPLLAILGKVFDTGETYSTQGARADFFVDGAPRTNYVDCTAKPLFNEQGEVYAILVMATDVTKQVLAQQVIQRSEEQKTFLLQLTDQLRSLTSPSEVYYQAACLLGPYLGVDRIGYAQEKNDRQSVLIMPNYTNGVDDWQGEQSFADYGPLLAGFDDNRIVVRPDVANDPTLSEQQKEAHRLWQLGSTLNKPLVLKDGSVTILFIHYRQARYWTADELMLVDDVSARLVIAVERAKAEQALRESELKYRLLSEQLEQRVSDRTQELVQANQDLKRSNDNLQQFAYVASHDLQEPLRKIQSFSSLLSGQLEGPSNETAQSHLLRISSAGARMSTLIKDLLAYSRISTRQQVFGPVSLTGIITEVLSLLDWQIEQSDAQIKVDEMPVIKGDETQLTQLFQNLLANALKFVAPGKKPQVHVQYFLCPQKELPAVVQPSIQTSHYHQINVIDQGVGFDIKYLDRIFQVFQRLHSMSEFSGTGVGLAICQRVVENHGGGITASSEPGQGSTFSVYLPV</sequence>
<accession>A0ABT0HRJ9</accession>
<evidence type="ECO:0000259" key="8">
    <source>
        <dbReference type="PROSITE" id="PS50112"/>
    </source>
</evidence>
<dbReference type="RefSeq" id="WP_248479396.1">
    <property type="nucleotide sequence ID" value="NZ_JALPRF010000004.1"/>
</dbReference>